<accession>A0A1X2IKS8</accession>
<keyword evidence="7" id="KW-1185">Reference proteome</keyword>
<organism evidence="6 7">
    <name type="scientific">Absidia repens</name>
    <dbReference type="NCBI Taxonomy" id="90262"/>
    <lineage>
        <taxon>Eukaryota</taxon>
        <taxon>Fungi</taxon>
        <taxon>Fungi incertae sedis</taxon>
        <taxon>Mucoromycota</taxon>
        <taxon>Mucoromycotina</taxon>
        <taxon>Mucoromycetes</taxon>
        <taxon>Mucorales</taxon>
        <taxon>Cunninghamellaceae</taxon>
        <taxon>Absidia</taxon>
    </lineage>
</organism>
<gene>
    <name evidence="6" type="ORF">BCR42DRAFT_325248</name>
</gene>
<keyword evidence="2 5" id="KW-0812">Transmembrane</keyword>
<dbReference type="SUPFAM" id="SSF103473">
    <property type="entry name" value="MFS general substrate transporter"/>
    <property type="match status" value="1"/>
</dbReference>
<name>A0A1X2IKS8_9FUNG</name>
<dbReference type="Gene3D" id="1.20.1250.20">
    <property type="entry name" value="MFS general substrate transporter like domains"/>
    <property type="match status" value="1"/>
</dbReference>
<dbReference type="GO" id="GO:0020037">
    <property type="term" value="F:heme binding"/>
    <property type="evidence" value="ECO:0007669"/>
    <property type="project" value="TreeGrafter"/>
</dbReference>
<evidence type="ECO:0000256" key="1">
    <source>
        <dbReference type="ARBA" id="ARBA00004141"/>
    </source>
</evidence>
<comment type="caution">
    <text evidence="6">The sequence shown here is derived from an EMBL/GenBank/DDBJ whole genome shotgun (WGS) entry which is preliminary data.</text>
</comment>
<sequence>MWVTFAPCLYIFVDYYFQHASTLTTNAIHSLSSVYMFLYPLVIHFTFPVFDDTIIRNKTNSDNTDSSSSSPMTYVVPGSGLKRGIMIGAVLNLFGAMIRWYGGSSPTLCGFFFLFIGQTLAALAQVFMLAIPPQLAVAWFPASEINFATAIAVSANNLGIAMGCLWSPWAIKQATMMHDIPRLLFCQFLLCSLVLIMVWSAFQKQPPYNIHTSAALPGDNSHGVSPTAKLFKEKNFKYLLLAYGVIFGAQCAIITLIDQVLLPPFADIISEGDVGLLSCATLSIGVPGSILVGHYLDKTKKYRHVCNILSLLTTLSLIALYLSIECKYVMGVVTSCILFGASSYSIAPAIFQYCGELFYPINEIIPTGYLFLVGNIGGVVLVAFMGWTENANQDFNMRWPLLCLLATMILGTLAMTRVNGVLKRSMVISVE</sequence>
<feature type="transmembrane region" description="Helical" evidence="5">
    <location>
        <begin position="108"/>
        <end position="131"/>
    </location>
</feature>
<reference evidence="6 7" key="1">
    <citation type="submission" date="2016-07" db="EMBL/GenBank/DDBJ databases">
        <title>Pervasive Adenine N6-methylation of Active Genes in Fungi.</title>
        <authorList>
            <consortium name="DOE Joint Genome Institute"/>
            <person name="Mondo S.J."/>
            <person name="Dannebaum R.O."/>
            <person name="Kuo R.C."/>
            <person name="Labutti K."/>
            <person name="Haridas S."/>
            <person name="Kuo A."/>
            <person name="Salamov A."/>
            <person name="Ahrendt S.R."/>
            <person name="Lipzen A."/>
            <person name="Sullivan W."/>
            <person name="Andreopoulos W.B."/>
            <person name="Clum A."/>
            <person name="Lindquist E."/>
            <person name="Daum C."/>
            <person name="Ramamoorthy G.K."/>
            <person name="Gryganskyi A."/>
            <person name="Culley D."/>
            <person name="Magnuson J.K."/>
            <person name="James T.Y."/>
            <person name="O'Malley M.A."/>
            <person name="Stajich J.E."/>
            <person name="Spatafora J.W."/>
            <person name="Visel A."/>
            <person name="Grigoriev I.V."/>
        </authorList>
    </citation>
    <scope>NUCLEOTIDE SEQUENCE [LARGE SCALE GENOMIC DNA]</scope>
    <source>
        <strain evidence="6 7">NRRL 1336</strain>
    </source>
</reference>
<feature type="transmembrane region" description="Helical" evidence="5">
    <location>
        <begin position="399"/>
        <end position="416"/>
    </location>
</feature>
<feature type="transmembrane region" description="Helical" evidence="5">
    <location>
        <begin position="84"/>
        <end position="101"/>
    </location>
</feature>
<feature type="transmembrane region" description="Helical" evidence="5">
    <location>
        <begin position="367"/>
        <end position="387"/>
    </location>
</feature>
<dbReference type="Proteomes" id="UP000193560">
    <property type="component" value="Unassembled WGS sequence"/>
</dbReference>
<evidence type="ECO:0000256" key="4">
    <source>
        <dbReference type="ARBA" id="ARBA00023136"/>
    </source>
</evidence>
<evidence type="ECO:0000313" key="7">
    <source>
        <dbReference type="Proteomes" id="UP000193560"/>
    </source>
</evidence>
<evidence type="ECO:0000256" key="5">
    <source>
        <dbReference type="SAM" id="Phobius"/>
    </source>
</evidence>
<keyword evidence="4 5" id="KW-0472">Membrane</keyword>
<keyword evidence="3 5" id="KW-1133">Transmembrane helix</keyword>
<dbReference type="PANTHER" id="PTHR10924:SF4">
    <property type="entry name" value="GH15861P"/>
    <property type="match status" value="1"/>
</dbReference>
<dbReference type="Pfam" id="PF07690">
    <property type="entry name" value="MFS_1"/>
    <property type="match status" value="1"/>
</dbReference>
<protein>
    <submittedName>
        <fullName evidence="6">Major facilitator superfamily domain-containing protein</fullName>
    </submittedName>
</protein>
<dbReference type="GO" id="GO:0097037">
    <property type="term" value="P:heme export"/>
    <property type="evidence" value="ECO:0007669"/>
    <property type="project" value="TreeGrafter"/>
</dbReference>
<dbReference type="InterPro" id="IPR011701">
    <property type="entry name" value="MFS"/>
</dbReference>
<comment type="subcellular location">
    <subcellularLocation>
        <location evidence="1">Membrane</location>
        <topology evidence="1">Multi-pass membrane protein</topology>
    </subcellularLocation>
</comment>
<dbReference type="PANTHER" id="PTHR10924">
    <property type="entry name" value="MAJOR FACILITATOR SUPERFAMILY PROTEIN-RELATED"/>
    <property type="match status" value="1"/>
</dbReference>
<feature type="transmembrane region" description="Helical" evidence="5">
    <location>
        <begin position="183"/>
        <end position="202"/>
    </location>
</feature>
<feature type="transmembrane region" description="Helical" evidence="5">
    <location>
        <begin position="328"/>
        <end position="347"/>
    </location>
</feature>
<dbReference type="InterPro" id="IPR036259">
    <property type="entry name" value="MFS_trans_sf"/>
</dbReference>
<feature type="transmembrane region" description="Helical" evidence="5">
    <location>
        <begin position="240"/>
        <end position="262"/>
    </location>
</feature>
<evidence type="ECO:0000256" key="3">
    <source>
        <dbReference type="ARBA" id="ARBA00022989"/>
    </source>
</evidence>
<evidence type="ECO:0000313" key="6">
    <source>
        <dbReference type="EMBL" id="ORZ18146.1"/>
    </source>
</evidence>
<dbReference type="InterPro" id="IPR049680">
    <property type="entry name" value="FLVCR1-2_SLC49-like"/>
</dbReference>
<dbReference type="GO" id="GO:0016020">
    <property type="term" value="C:membrane"/>
    <property type="evidence" value="ECO:0007669"/>
    <property type="project" value="UniProtKB-SubCell"/>
</dbReference>
<dbReference type="AlphaFoldDB" id="A0A1X2IKS8"/>
<feature type="transmembrane region" description="Helical" evidence="5">
    <location>
        <begin position="274"/>
        <end position="296"/>
    </location>
</feature>
<dbReference type="GO" id="GO:0015232">
    <property type="term" value="F:heme transmembrane transporter activity"/>
    <property type="evidence" value="ECO:0007669"/>
    <property type="project" value="TreeGrafter"/>
</dbReference>
<dbReference type="OrthoDB" id="422206at2759"/>
<dbReference type="EMBL" id="MCGE01000009">
    <property type="protein sequence ID" value="ORZ18146.1"/>
    <property type="molecule type" value="Genomic_DNA"/>
</dbReference>
<evidence type="ECO:0000256" key="2">
    <source>
        <dbReference type="ARBA" id="ARBA00022692"/>
    </source>
</evidence>
<feature type="transmembrane region" description="Helical" evidence="5">
    <location>
        <begin position="302"/>
        <end position="321"/>
    </location>
</feature>
<proteinExistence type="predicted"/>